<accession>A0A1X7U8U1</accession>
<name>A0A1X7U8U1_AMPQE</name>
<keyword evidence="1" id="KW-0175">Coiled coil</keyword>
<feature type="coiled-coil region" evidence="1">
    <location>
        <begin position="31"/>
        <end position="121"/>
    </location>
</feature>
<dbReference type="AlphaFoldDB" id="A0A1X7U8U1"/>
<protein>
    <submittedName>
        <fullName evidence="2">Uncharacterized protein</fullName>
    </submittedName>
</protein>
<sequence>ATIVFPIRVIEIEVVFDEVVFDEAVDSVEEVDDELIDLRGVKEECDELLNEVRNVEVECDELLNEVRSVEVECDELLNEVSSVEVGCDELLNEVSSVEVGCDELLNEVRNVEVECDELLNEVRSVEVGCIELLNEVSSVEVECTDDMNEELNELIVVSEGDKLLIEARGVEEYKCNELLNEVRSVEVDFNTTVDDGIELLEELKGIEIMVVVSEGDKLLIEATGVEEYKCNELLNEVRSVEVDFNTTVDDGIELLEELKGIEIMVVVSEGDKLLIEARGVMVDTTVGIRIDELLDVRRGIEVEFNIRVDELFNEVRELDSVADDEIEDDELLNGVRSVKEDVDTSVGEIIKLLDAQVGIEVESNTLVDDRMNEVNNEVNALREVEVELDTTCIVGEIGELLDVGRGIEVEFDTVVNRVDEDNEEDVIDKIFGVLDVRIEVVEKVDTFCVNSLDVIVCRNEDEIVDDAKE</sequence>
<proteinExistence type="predicted"/>
<evidence type="ECO:0000313" key="2">
    <source>
        <dbReference type="EnsemblMetazoa" id="Aqu2.1.24073_001"/>
    </source>
</evidence>
<dbReference type="EnsemblMetazoa" id="Aqu2.1.24073_001">
    <property type="protein sequence ID" value="Aqu2.1.24073_001"/>
    <property type="gene ID" value="Aqu2.1.24073"/>
</dbReference>
<reference evidence="2" key="1">
    <citation type="submission" date="2017-05" db="UniProtKB">
        <authorList>
            <consortium name="EnsemblMetazoa"/>
        </authorList>
    </citation>
    <scope>IDENTIFICATION</scope>
</reference>
<organism evidence="2">
    <name type="scientific">Amphimedon queenslandica</name>
    <name type="common">Sponge</name>
    <dbReference type="NCBI Taxonomy" id="400682"/>
    <lineage>
        <taxon>Eukaryota</taxon>
        <taxon>Metazoa</taxon>
        <taxon>Porifera</taxon>
        <taxon>Demospongiae</taxon>
        <taxon>Heteroscleromorpha</taxon>
        <taxon>Haplosclerida</taxon>
        <taxon>Niphatidae</taxon>
        <taxon>Amphimedon</taxon>
    </lineage>
</organism>
<evidence type="ECO:0000256" key="1">
    <source>
        <dbReference type="SAM" id="Coils"/>
    </source>
</evidence>
<dbReference type="InParanoid" id="A0A1X7U8U1"/>